<feature type="transmembrane region" description="Helical" evidence="2">
    <location>
        <begin position="26"/>
        <end position="48"/>
    </location>
</feature>
<dbReference type="AlphaFoldDB" id="A0A7X1AY28"/>
<evidence type="ECO:0000313" key="3">
    <source>
        <dbReference type="EMBL" id="MBC2600945.1"/>
    </source>
</evidence>
<feature type="transmembrane region" description="Helical" evidence="2">
    <location>
        <begin position="88"/>
        <end position="110"/>
    </location>
</feature>
<gene>
    <name evidence="3" type="ORF">H5P30_04040</name>
</gene>
<keyword evidence="4" id="KW-1185">Reference proteome</keyword>
<feature type="region of interest" description="Disordered" evidence="1">
    <location>
        <begin position="161"/>
        <end position="181"/>
    </location>
</feature>
<feature type="transmembrane region" description="Helical" evidence="2">
    <location>
        <begin position="55"/>
        <end position="76"/>
    </location>
</feature>
<feature type="transmembrane region" description="Helical" evidence="2">
    <location>
        <begin position="122"/>
        <end position="143"/>
    </location>
</feature>
<reference evidence="3 4" key="1">
    <citation type="submission" date="2020-07" db="EMBL/GenBank/DDBJ databases">
        <authorList>
            <person name="Feng X."/>
        </authorList>
    </citation>
    <scope>NUCLEOTIDE SEQUENCE [LARGE SCALE GENOMIC DNA]</scope>
    <source>
        <strain evidence="3 4">JCM14086</strain>
    </source>
</reference>
<evidence type="ECO:0000256" key="2">
    <source>
        <dbReference type="SAM" id="Phobius"/>
    </source>
</evidence>
<dbReference type="RefSeq" id="WP_185691679.1">
    <property type="nucleotide sequence ID" value="NZ_JACHVA010000040.1"/>
</dbReference>
<organism evidence="3 4">
    <name type="scientific">Puniceicoccus vermicola</name>
    <dbReference type="NCBI Taxonomy" id="388746"/>
    <lineage>
        <taxon>Bacteria</taxon>
        <taxon>Pseudomonadati</taxon>
        <taxon>Verrucomicrobiota</taxon>
        <taxon>Opitutia</taxon>
        <taxon>Puniceicoccales</taxon>
        <taxon>Puniceicoccaceae</taxon>
        <taxon>Puniceicoccus</taxon>
    </lineage>
</organism>
<comment type="caution">
    <text evidence="3">The sequence shown here is derived from an EMBL/GenBank/DDBJ whole genome shotgun (WGS) entry which is preliminary data.</text>
</comment>
<proteinExistence type="predicted"/>
<sequence length="181" mass="19813">MQATWSHDFSIFLERIFGEPQGSTPFMIIGVIALGSLVFFAWMITNLICSHRKGIFASFFSQAIPGFAAIFGWIALHRHVGPRLEGEGLQTLVPIVGAILIGMVASLLTSRKILGISGSSSIVTNFLTYACVLGMIFLGGSLVREMDSSLHTLEHEKAQRETDTQNILQQNVTKSSSLKRN</sequence>
<name>A0A7X1AY28_9BACT</name>
<dbReference type="Proteomes" id="UP000525652">
    <property type="component" value="Unassembled WGS sequence"/>
</dbReference>
<keyword evidence="2" id="KW-1133">Transmembrane helix</keyword>
<evidence type="ECO:0000313" key="4">
    <source>
        <dbReference type="Proteomes" id="UP000525652"/>
    </source>
</evidence>
<dbReference type="EMBL" id="JACHVA010000040">
    <property type="protein sequence ID" value="MBC2600945.1"/>
    <property type="molecule type" value="Genomic_DNA"/>
</dbReference>
<keyword evidence="2" id="KW-0472">Membrane</keyword>
<protein>
    <submittedName>
        <fullName evidence="3">Uncharacterized protein</fullName>
    </submittedName>
</protein>
<accession>A0A7X1AY28</accession>
<evidence type="ECO:0000256" key="1">
    <source>
        <dbReference type="SAM" id="MobiDB-lite"/>
    </source>
</evidence>
<keyword evidence="2" id="KW-0812">Transmembrane</keyword>
<feature type="compositionally biased region" description="Polar residues" evidence="1">
    <location>
        <begin position="164"/>
        <end position="181"/>
    </location>
</feature>